<dbReference type="SUPFAM" id="SSF57850">
    <property type="entry name" value="RING/U-box"/>
    <property type="match status" value="1"/>
</dbReference>
<evidence type="ECO:0000256" key="1">
    <source>
        <dbReference type="ARBA" id="ARBA00022723"/>
    </source>
</evidence>
<proteinExistence type="predicted"/>
<dbReference type="PANTHER" id="PTHR12183">
    <property type="entry name" value="MITOCHONDRIAL UBIQUITIN LIGASE ACTIVATOR OF NFKB 1"/>
    <property type="match status" value="1"/>
</dbReference>
<evidence type="ECO:0000313" key="5">
    <source>
        <dbReference type="EMBL" id="QHU35643.1"/>
    </source>
</evidence>
<evidence type="ECO:0000259" key="4">
    <source>
        <dbReference type="PROSITE" id="PS50089"/>
    </source>
</evidence>
<dbReference type="InterPro" id="IPR013083">
    <property type="entry name" value="Znf_RING/FYVE/PHD"/>
</dbReference>
<evidence type="ECO:0000256" key="2">
    <source>
        <dbReference type="ARBA" id="ARBA00022771"/>
    </source>
</evidence>
<protein>
    <recommendedName>
        <fullName evidence="4">RING-type domain-containing protein</fullName>
    </recommendedName>
</protein>
<dbReference type="InterPro" id="IPR001841">
    <property type="entry name" value="Znf_RING"/>
</dbReference>
<dbReference type="SMART" id="SM00184">
    <property type="entry name" value="RING"/>
    <property type="match status" value="1"/>
</dbReference>
<dbReference type="PROSITE" id="PS50089">
    <property type="entry name" value="ZF_RING_2"/>
    <property type="match status" value="1"/>
</dbReference>
<dbReference type="AlphaFoldDB" id="A0A6C0LZC8"/>
<dbReference type="InterPro" id="IPR051652">
    <property type="entry name" value="MDM2_MDM4_MUL1"/>
</dbReference>
<dbReference type="Gene3D" id="3.30.40.10">
    <property type="entry name" value="Zinc/RING finger domain, C3HC4 (zinc finger)"/>
    <property type="match status" value="1"/>
</dbReference>
<dbReference type="Pfam" id="PF13920">
    <property type="entry name" value="zf-C3HC4_3"/>
    <property type="match status" value="1"/>
</dbReference>
<dbReference type="GO" id="GO:0016567">
    <property type="term" value="P:protein ubiquitination"/>
    <property type="evidence" value="ECO:0007669"/>
    <property type="project" value="TreeGrafter"/>
</dbReference>
<name>A0A6C0LZC8_9ZZZZ</name>
<feature type="domain" description="RING-type" evidence="4">
    <location>
        <begin position="268"/>
        <end position="303"/>
    </location>
</feature>
<keyword evidence="1" id="KW-0479">Metal-binding</keyword>
<keyword evidence="3" id="KW-0862">Zinc</keyword>
<evidence type="ECO:0000256" key="3">
    <source>
        <dbReference type="ARBA" id="ARBA00022833"/>
    </source>
</evidence>
<keyword evidence="2" id="KW-0863">Zinc-finger</keyword>
<accession>A0A6C0LZC8</accession>
<organism evidence="5">
    <name type="scientific">viral metagenome</name>
    <dbReference type="NCBI Taxonomy" id="1070528"/>
    <lineage>
        <taxon>unclassified sequences</taxon>
        <taxon>metagenomes</taxon>
        <taxon>organismal metagenomes</taxon>
    </lineage>
</organism>
<dbReference type="PANTHER" id="PTHR12183:SF32">
    <property type="entry name" value="MITOCHONDRIAL E3 UBIQUITIN PROTEIN LIGASE 1"/>
    <property type="match status" value="1"/>
</dbReference>
<sequence length="314" mass="34744">MGASISKRHTCKCGNVFDTPDAFEQHVRSATKTLHNYTGKVHSYERIVYPDDPTRFVTYEGHVLNGKAHGHGMVFSSLVTNPYSESGRVLVETRNPIVSGTWHEGTLVTGKLWFVKIGKSNTRGTTKDVSLISKGELSLLEYMYTTHEIVSVMANVGNYELVGDVMVKVGKYPYIQLHFEADGTIAKGEYSVELPNGNTCHYEIVDTKTSLIGNTIKVYSGTSVIYEGEHSNFVYDGVGVLYLPSGSEVHRGVFRDGVPVHVDDTVDCSVCYEKPRSVVFMPCKHLIVCSSCSEKISQCPMCRTDIADKIGVYM</sequence>
<dbReference type="EMBL" id="MN740610">
    <property type="protein sequence ID" value="QHU35643.1"/>
    <property type="molecule type" value="Genomic_DNA"/>
</dbReference>
<reference evidence="5" key="1">
    <citation type="journal article" date="2020" name="Nature">
        <title>Giant virus diversity and host interactions through global metagenomics.</title>
        <authorList>
            <person name="Schulz F."/>
            <person name="Roux S."/>
            <person name="Paez-Espino D."/>
            <person name="Jungbluth S."/>
            <person name="Walsh D.A."/>
            <person name="Denef V.J."/>
            <person name="McMahon K.D."/>
            <person name="Konstantinidis K.T."/>
            <person name="Eloe-Fadrosh E.A."/>
            <person name="Kyrpides N.C."/>
            <person name="Woyke T."/>
        </authorList>
    </citation>
    <scope>NUCLEOTIDE SEQUENCE</scope>
    <source>
        <strain evidence="5">GVMAG-S-1029409-49</strain>
    </source>
</reference>
<dbReference type="GO" id="GO:0008270">
    <property type="term" value="F:zinc ion binding"/>
    <property type="evidence" value="ECO:0007669"/>
    <property type="project" value="UniProtKB-KW"/>
</dbReference>
<dbReference type="GO" id="GO:0004842">
    <property type="term" value="F:ubiquitin-protein transferase activity"/>
    <property type="evidence" value="ECO:0007669"/>
    <property type="project" value="TreeGrafter"/>
</dbReference>
<dbReference type="SUPFAM" id="SSF82185">
    <property type="entry name" value="Histone H3 K4-specific methyltransferase SET7/9 N-terminal domain"/>
    <property type="match status" value="1"/>
</dbReference>